<dbReference type="AlphaFoldDB" id="A0A9X5ANN6"/>
<sequence length="153" mass="17470">MMKKLSILVLGSFILISMLTGCEKATNVSLEQIKEALLVDETRVKEVGSKELRRFIGVNPNEILGYVYYVSISSMEVEEILVVEVKDRSQLEDIESMVEARVESQINRFSGYKPENCSLLDNYELKVRGSYLFFAVSNEVDTYCDAFLNAFRK</sequence>
<gene>
    <name evidence="1" type="ORF">GMA92_08210</name>
</gene>
<accession>A0A9X5ANN6</accession>
<proteinExistence type="predicted"/>
<evidence type="ECO:0000313" key="1">
    <source>
        <dbReference type="EMBL" id="MTK21402.1"/>
    </source>
</evidence>
<evidence type="ECO:0000313" key="2">
    <source>
        <dbReference type="Proteomes" id="UP000487649"/>
    </source>
</evidence>
<reference evidence="1 2" key="1">
    <citation type="journal article" date="2019" name="Nat. Med.">
        <title>A library of human gut bacterial isolates paired with longitudinal multiomics data enables mechanistic microbiome research.</title>
        <authorList>
            <person name="Poyet M."/>
            <person name="Groussin M."/>
            <person name="Gibbons S.M."/>
            <person name="Avila-Pacheco J."/>
            <person name="Jiang X."/>
            <person name="Kearney S.M."/>
            <person name="Perrotta A.R."/>
            <person name="Berdy B."/>
            <person name="Zhao S."/>
            <person name="Lieberman T.D."/>
            <person name="Swanson P.K."/>
            <person name="Smith M."/>
            <person name="Roesemann S."/>
            <person name="Alexander J.E."/>
            <person name="Rich S.A."/>
            <person name="Livny J."/>
            <person name="Vlamakis H."/>
            <person name="Clish C."/>
            <person name="Bullock K."/>
            <person name="Deik A."/>
            <person name="Scott J."/>
            <person name="Pierce K.A."/>
            <person name="Xavier R.J."/>
            <person name="Alm E.J."/>
        </authorList>
    </citation>
    <scope>NUCLEOTIDE SEQUENCE [LARGE SCALE GENOMIC DNA]</scope>
    <source>
        <strain evidence="1 2">BIOML-A198</strain>
    </source>
</reference>
<dbReference type="OrthoDB" id="1828164at2"/>
<comment type="caution">
    <text evidence="1">The sequence shown here is derived from an EMBL/GenBank/DDBJ whole genome shotgun (WGS) entry which is preliminary data.</text>
</comment>
<dbReference type="EMBL" id="WMQE01000016">
    <property type="protein sequence ID" value="MTK21402.1"/>
    <property type="molecule type" value="Genomic_DNA"/>
</dbReference>
<dbReference type="PROSITE" id="PS51257">
    <property type="entry name" value="PROKAR_LIPOPROTEIN"/>
    <property type="match status" value="1"/>
</dbReference>
<name>A0A9X5ANN6_9FIRM</name>
<dbReference type="Proteomes" id="UP000487649">
    <property type="component" value="Unassembled WGS sequence"/>
</dbReference>
<dbReference type="InterPro" id="IPR025648">
    <property type="entry name" value="DUF4358"/>
</dbReference>
<protein>
    <submittedName>
        <fullName evidence="1">DUF4358 domain-containing protein</fullName>
    </submittedName>
</protein>
<dbReference type="Pfam" id="PF14270">
    <property type="entry name" value="DUF4358"/>
    <property type="match status" value="1"/>
</dbReference>
<organism evidence="1 2">
    <name type="scientific">Turicibacter sanguinis</name>
    <dbReference type="NCBI Taxonomy" id="154288"/>
    <lineage>
        <taxon>Bacteria</taxon>
        <taxon>Bacillati</taxon>
        <taxon>Bacillota</taxon>
        <taxon>Erysipelotrichia</taxon>
        <taxon>Erysipelotrichales</taxon>
        <taxon>Turicibacteraceae</taxon>
        <taxon>Turicibacter</taxon>
    </lineage>
</organism>